<organism evidence="2 3">
    <name type="scientific">Haemophilus parainfluenzae</name>
    <dbReference type="NCBI Taxonomy" id="729"/>
    <lineage>
        <taxon>Bacteria</taxon>
        <taxon>Pseudomonadati</taxon>
        <taxon>Pseudomonadota</taxon>
        <taxon>Gammaproteobacteria</taxon>
        <taxon>Pasteurellales</taxon>
        <taxon>Pasteurellaceae</taxon>
        <taxon>Haemophilus</taxon>
    </lineage>
</organism>
<sequence length="540" mass="59196">MANLKEQEKWEDGVYQIEENDPVLGGENGITNKPIKQLSNRTLWLKKTLELFGKKSAPKDLTADSTSTADESGHSHKLPAGSITQKGIWQATSDTGIDSDGLVLTAKAGKKLAQLIATVQLALNNYIPLSKRSSAVNSNDENNVATSKAVKTAYDKGVDAKNAADNAQRAADNANNNANTRVAKSGDTMTGNLTVPNLIVNDPTNNNNFVQIGDDTKLIDVDMGQTVGLQTTGNANDAYIAYGATKKRFGFDGANFSAESGLGAQWFGSQKRGEGAYSQQWQTEAPYHVNAGNANGSNTYFPYLKGKVLNGDGWGSAFSFGYTTPGARNQFGAGIIHLIEDNGREKWWEFAHNGNFRSAADVVTGSGKSLNNTHQQSYDYVQVTSSGHYGGLSILKPDGKSMRFEREGNAFKFWNQDMYSILMPERGGTVLLDTDFFYQKIGNFEIRKYPDGTMIQTNTVNFRGGYSHGTVYSFNWAVSFVAAPMVFGNGKAVEDYRLVDRFQMDIKTKSNGSTYYYYLYDPGGEQGDWDMQFLAIGRWK</sequence>
<reference evidence="2 3" key="1">
    <citation type="submission" date="2018-12" db="EMBL/GenBank/DDBJ databases">
        <authorList>
            <consortium name="Pathogen Informatics"/>
        </authorList>
    </citation>
    <scope>NUCLEOTIDE SEQUENCE [LARGE SCALE GENOMIC DNA]</scope>
    <source>
        <strain evidence="2 3">NCTC10665</strain>
    </source>
</reference>
<dbReference type="Proteomes" id="UP000268879">
    <property type="component" value="Chromosome"/>
</dbReference>
<dbReference type="InterPro" id="IPR005068">
    <property type="entry name" value="Phage_lambda_Stf-r2"/>
</dbReference>
<dbReference type="Pfam" id="PF03406">
    <property type="entry name" value="Phage_fiber_2"/>
    <property type="match status" value="1"/>
</dbReference>
<name>A0A448Q0A7_HAEPA</name>
<evidence type="ECO:0000313" key="2">
    <source>
        <dbReference type="EMBL" id="VEI30286.1"/>
    </source>
</evidence>
<gene>
    <name evidence="2" type="ORF">NCTC10665_00851</name>
</gene>
<dbReference type="RefSeq" id="WP_126470399.1">
    <property type="nucleotide sequence ID" value="NZ_LR134481.1"/>
</dbReference>
<evidence type="ECO:0000256" key="1">
    <source>
        <dbReference type="SAM" id="MobiDB-lite"/>
    </source>
</evidence>
<evidence type="ECO:0000313" key="3">
    <source>
        <dbReference type="Proteomes" id="UP000268879"/>
    </source>
</evidence>
<proteinExistence type="predicted"/>
<dbReference type="EMBL" id="LR134481">
    <property type="protein sequence ID" value="VEI30286.1"/>
    <property type="molecule type" value="Genomic_DNA"/>
</dbReference>
<protein>
    <submittedName>
        <fullName evidence="2">Putative phage-like tail fiber protein</fullName>
    </submittedName>
</protein>
<dbReference type="AlphaFoldDB" id="A0A448Q0A7"/>
<accession>A0A448Q0A7</accession>
<feature type="region of interest" description="Disordered" evidence="1">
    <location>
        <begin position="58"/>
        <end position="80"/>
    </location>
</feature>